<gene>
    <name evidence="2" type="ORF">OCTVUL_1B010672</name>
</gene>
<dbReference type="EMBL" id="OX597827">
    <property type="protein sequence ID" value="CAI9733073.1"/>
    <property type="molecule type" value="Genomic_DNA"/>
</dbReference>
<dbReference type="AlphaFoldDB" id="A0AA36FFX9"/>
<evidence type="ECO:0000256" key="1">
    <source>
        <dbReference type="SAM" id="MobiDB-lite"/>
    </source>
</evidence>
<sequence length="455" mass="52246">MSKKPFFTDGIHRMHLVQALVDSKEYKDRRHSHGVIPHKRTLDKDQSFGSTLYDRRETIGPSNRDSLLSSGSNYNRRHTIVPTKAYEIRHKIATGALFSQNSYESSKDSIAMSSRRRDSDLSDCDKQQCKNCDSSKENRRPVGILYNSCHFKTPTSVCDSVFPNDKSTPKLEASHCLSASTGKISCYRKHRERLTTKQQTCEKFTSKYEKRGSDVLKSCRRSISKPVNYSDTSFSLLDESQQKARFKQKDLDILYNNYLQTLYLDKMMQKAMQKREKDAARQIQDFHNLIQSECEGGLNLDKKVKEIRHHNLVMKCGKLQRSAISKVNDSLSDMKSKHHHLAQVLGKASHQIATEGIFHPNDESYIDDVTNNFVETEQLLEKINDVTETKMPSLSLYNSHLKHLVDTISTEKSEIEQITELSAAVESLTIQQASLSFQHLHEEKEEMNSKLFLEI</sequence>
<evidence type="ECO:0000313" key="2">
    <source>
        <dbReference type="EMBL" id="CAI9733073.1"/>
    </source>
</evidence>
<proteinExistence type="predicted"/>
<evidence type="ECO:0000313" key="3">
    <source>
        <dbReference type="Proteomes" id="UP001162480"/>
    </source>
</evidence>
<keyword evidence="3" id="KW-1185">Reference proteome</keyword>
<accession>A0AA36FFX9</accession>
<feature type="region of interest" description="Disordered" evidence="1">
    <location>
        <begin position="55"/>
        <end position="74"/>
    </location>
</feature>
<dbReference type="Proteomes" id="UP001162480">
    <property type="component" value="Chromosome 14"/>
</dbReference>
<name>A0AA36FFX9_OCTVU</name>
<organism evidence="2 3">
    <name type="scientific">Octopus vulgaris</name>
    <name type="common">Common octopus</name>
    <dbReference type="NCBI Taxonomy" id="6645"/>
    <lineage>
        <taxon>Eukaryota</taxon>
        <taxon>Metazoa</taxon>
        <taxon>Spiralia</taxon>
        <taxon>Lophotrochozoa</taxon>
        <taxon>Mollusca</taxon>
        <taxon>Cephalopoda</taxon>
        <taxon>Coleoidea</taxon>
        <taxon>Octopodiformes</taxon>
        <taxon>Octopoda</taxon>
        <taxon>Incirrata</taxon>
        <taxon>Octopodidae</taxon>
        <taxon>Octopus</taxon>
    </lineage>
</organism>
<feature type="compositionally biased region" description="Polar residues" evidence="1">
    <location>
        <begin position="60"/>
        <end position="74"/>
    </location>
</feature>
<protein>
    <submittedName>
        <fullName evidence="2">Uncharacterized protein</fullName>
    </submittedName>
</protein>
<reference evidence="2" key="1">
    <citation type="submission" date="2023-08" db="EMBL/GenBank/DDBJ databases">
        <authorList>
            <person name="Alioto T."/>
            <person name="Alioto T."/>
            <person name="Gomez Garrido J."/>
        </authorList>
    </citation>
    <scope>NUCLEOTIDE SEQUENCE</scope>
</reference>